<dbReference type="Ensembl" id="ENSCABT00000012451.1">
    <property type="protein sequence ID" value="ENSCABP00000011383.1"/>
    <property type="gene ID" value="ENSCABG00000008303.1"/>
</dbReference>
<organism evidence="7 8">
    <name type="scientific">Chelonoidis abingdonii</name>
    <name type="common">Abingdon island giant tortoise</name>
    <name type="synonym">Testudo abingdonii</name>
    <dbReference type="NCBI Taxonomy" id="106734"/>
    <lineage>
        <taxon>Eukaryota</taxon>
        <taxon>Metazoa</taxon>
        <taxon>Chordata</taxon>
        <taxon>Craniata</taxon>
        <taxon>Vertebrata</taxon>
        <taxon>Euteleostomi</taxon>
        <taxon>Archelosauria</taxon>
        <taxon>Testudinata</taxon>
        <taxon>Testudines</taxon>
        <taxon>Cryptodira</taxon>
        <taxon>Durocryptodira</taxon>
        <taxon>Testudinoidea</taxon>
        <taxon>Testudinidae</taxon>
        <taxon>Chelonoidis</taxon>
    </lineage>
</organism>
<keyword evidence="2 4" id="KW-0863">Zinc-finger</keyword>
<dbReference type="Proteomes" id="UP000694404">
    <property type="component" value="Unplaced"/>
</dbReference>
<dbReference type="GO" id="GO:0005778">
    <property type="term" value="C:peroxisomal membrane"/>
    <property type="evidence" value="ECO:0007669"/>
    <property type="project" value="TreeGrafter"/>
</dbReference>
<keyword evidence="3" id="KW-0862">Zinc</keyword>
<sequence length="704" mass="78196">MDEQSVESIAEVFRCFICMEKLRDARLCPHCSKLCCFSCIRRWLTEQRAQCPHCRAPLQLRELVNCRWAEEVTQQLDTLQLCNLTKHEENEKDKYEYRVEMVHQSTNDPAKNIIREFASDFEVGECWGYNRFFRLDLLANEGYLNRQNDTVILRFQVRSPTFFQKCRDQHWYITQLEAAQTSYIQQINNLKERLAIELSRTQKSRGMSPPDTHLSPQNDDGPETRPKKSGPNPEVLLESVTTPALARDAKDDEEEKIRHEDFNYELSDGDLDVDLAGEDEVNHLDGSSSSASSTATSNTEENDIDEETMSGENDVEYNSNMELEEGDLQDDAAAGASGSNHGYANASGRSSRRGGSTLGSAASSSLLDIDPLILMHLLDLKDRNGMENLWGLQPRPPASLLQNRASSYSLKDRDQRRHQAMWRVPPDLKMLKRLKTQMAEVRSKMSDVKNQLSEVRSSNGSCEGQPSFLPGDQGPLAACGTESCSKLQEIGMELLTKSSITSCYIKSCNKKSNSPKITRSGAAGSLSLRRAMDCGDNNLRSKGDCQTSSEGCIGSSKSGSRHGSPRSLTNSNAPDVLPKPEERECEDSDSDVGISALNGLTTMEKTRKAVALGLNSKGCHTEGTQLTDQENHSETGELQAILSEGTSAESSLNYRFLNLTGLGAWSLRMPYNCFSVLELCSVFSEGDQIGPEDLSFGTGEDNTR</sequence>
<dbReference type="InterPro" id="IPR001841">
    <property type="entry name" value="Znf_RING"/>
</dbReference>
<proteinExistence type="predicted"/>
<evidence type="ECO:0000256" key="1">
    <source>
        <dbReference type="ARBA" id="ARBA00022723"/>
    </source>
</evidence>
<keyword evidence="8" id="KW-1185">Reference proteome</keyword>
<feature type="compositionally biased region" description="Acidic residues" evidence="5">
    <location>
        <begin position="300"/>
        <end position="311"/>
    </location>
</feature>
<feature type="region of interest" description="Disordered" evidence="5">
    <location>
        <begin position="201"/>
        <end position="263"/>
    </location>
</feature>
<dbReference type="PANTHER" id="PTHR36754:SF2">
    <property type="entry name" value="E3 UBIQUITIN-PROTEIN LIGASE TRIM37"/>
    <property type="match status" value="1"/>
</dbReference>
<dbReference type="AlphaFoldDB" id="A0A8C0GNE9"/>
<dbReference type="Gene3D" id="2.60.210.10">
    <property type="entry name" value="Apoptosis, Tumor Necrosis Factor Receptor Associated Protein 2, Chain A"/>
    <property type="match status" value="1"/>
</dbReference>
<feature type="compositionally biased region" description="Polar residues" evidence="5">
    <location>
        <begin position="539"/>
        <end position="558"/>
    </location>
</feature>
<dbReference type="PROSITE" id="PS50089">
    <property type="entry name" value="ZF_RING_2"/>
    <property type="match status" value="1"/>
</dbReference>
<feature type="region of interest" description="Disordered" evidence="5">
    <location>
        <begin position="281"/>
        <end position="311"/>
    </location>
</feature>
<dbReference type="GO" id="GO:0006513">
    <property type="term" value="P:protein monoubiquitination"/>
    <property type="evidence" value="ECO:0007669"/>
    <property type="project" value="TreeGrafter"/>
</dbReference>
<evidence type="ECO:0000256" key="3">
    <source>
        <dbReference type="ARBA" id="ARBA00022833"/>
    </source>
</evidence>
<accession>A0A8C0GNE9</accession>
<dbReference type="GeneTree" id="ENSGT00410000025800"/>
<feature type="compositionally biased region" description="Low complexity" evidence="5">
    <location>
        <begin position="287"/>
        <end position="297"/>
    </location>
</feature>
<dbReference type="GO" id="GO:0070842">
    <property type="term" value="P:aggresome assembly"/>
    <property type="evidence" value="ECO:0007669"/>
    <property type="project" value="TreeGrafter"/>
</dbReference>
<feature type="compositionally biased region" description="Low complexity" evidence="5">
    <location>
        <begin position="346"/>
        <end position="360"/>
    </location>
</feature>
<dbReference type="PANTHER" id="PTHR36754">
    <property type="entry name" value="E3 UBIQUITIN-PROTEIN LIGASE TRIM37"/>
    <property type="match status" value="1"/>
</dbReference>
<reference evidence="7" key="1">
    <citation type="submission" date="2025-08" db="UniProtKB">
        <authorList>
            <consortium name="Ensembl"/>
        </authorList>
    </citation>
    <scope>IDENTIFICATION</scope>
</reference>
<name>A0A8C0GNE9_CHEAB</name>
<evidence type="ECO:0000256" key="5">
    <source>
        <dbReference type="SAM" id="MobiDB-lite"/>
    </source>
</evidence>
<gene>
    <name evidence="7" type="primary">TRIM37</name>
</gene>
<dbReference type="FunFam" id="3.30.40.10:FF:000279">
    <property type="entry name" value="E3 ubiquitin-protein ligase TRIM37 isoform X1"/>
    <property type="match status" value="1"/>
</dbReference>
<feature type="region of interest" description="Disordered" evidence="5">
    <location>
        <begin position="539"/>
        <end position="591"/>
    </location>
</feature>
<evidence type="ECO:0000313" key="7">
    <source>
        <dbReference type="Ensembl" id="ENSCABP00000011383.1"/>
    </source>
</evidence>
<dbReference type="GO" id="GO:0051865">
    <property type="term" value="P:protein autoubiquitination"/>
    <property type="evidence" value="ECO:0007669"/>
    <property type="project" value="TreeGrafter"/>
</dbReference>
<evidence type="ECO:0000256" key="2">
    <source>
        <dbReference type="ARBA" id="ARBA00022771"/>
    </source>
</evidence>
<dbReference type="GO" id="GO:0008270">
    <property type="term" value="F:zinc ion binding"/>
    <property type="evidence" value="ECO:0007669"/>
    <property type="project" value="UniProtKB-KW"/>
</dbReference>
<keyword evidence="1" id="KW-0479">Metal-binding</keyword>
<dbReference type="InterPro" id="IPR013083">
    <property type="entry name" value="Znf_RING/FYVE/PHD"/>
</dbReference>
<evidence type="ECO:0000256" key="4">
    <source>
        <dbReference type="PROSITE-ProRule" id="PRU00175"/>
    </source>
</evidence>
<dbReference type="InterPro" id="IPR053003">
    <property type="entry name" value="TRIM_RBCC_E3_ubiq-ligases"/>
</dbReference>
<evidence type="ECO:0000313" key="8">
    <source>
        <dbReference type="Proteomes" id="UP000694404"/>
    </source>
</evidence>
<feature type="region of interest" description="Disordered" evidence="5">
    <location>
        <begin position="331"/>
        <end position="360"/>
    </location>
</feature>
<feature type="compositionally biased region" description="Basic and acidic residues" evidence="5">
    <location>
        <begin position="247"/>
        <end position="262"/>
    </location>
</feature>
<dbReference type="SUPFAM" id="SSF49599">
    <property type="entry name" value="TRAF domain-like"/>
    <property type="match status" value="1"/>
</dbReference>
<feature type="domain" description="RING-type" evidence="6">
    <location>
        <begin position="15"/>
        <end position="55"/>
    </location>
</feature>
<reference evidence="7" key="2">
    <citation type="submission" date="2025-09" db="UniProtKB">
        <authorList>
            <consortium name="Ensembl"/>
        </authorList>
    </citation>
    <scope>IDENTIFICATION</scope>
</reference>
<dbReference type="Gene3D" id="3.30.40.10">
    <property type="entry name" value="Zinc/RING finger domain, C3HC4 (zinc finger)"/>
    <property type="match status" value="1"/>
</dbReference>
<dbReference type="GO" id="GO:0035098">
    <property type="term" value="C:ESC/E(Z) complex"/>
    <property type="evidence" value="ECO:0007669"/>
    <property type="project" value="TreeGrafter"/>
</dbReference>
<protein>
    <submittedName>
        <fullName evidence="7">Tripartite motif containing 37</fullName>
    </submittedName>
</protein>
<dbReference type="GO" id="GO:0061630">
    <property type="term" value="F:ubiquitin protein ligase activity"/>
    <property type="evidence" value="ECO:0007669"/>
    <property type="project" value="TreeGrafter"/>
</dbReference>
<dbReference type="GO" id="GO:0005164">
    <property type="term" value="F:tumor necrosis factor receptor binding"/>
    <property type="evidence" value="ECO:0007669"/>
    <property type="project" value="TreeGrafter"/>
</dbReference>
<dbReference type="SUPFAM" id="SSF57850">
    <property type="entry name" value="RING/U-box"/>
    <property type="match status" value="1"/>
</dbReference>
<evidence type="ECO:0000259" key="6">
    <source>
        <dbReference type="PROSITE" id="PS50089"/>
    </source>
</evidence>
<dbReference type="CDD" id="cd16619">
    <property type="entry name" value="mRING-HC-C4C4_TRIM37_C-VIII"/>
    <property type="match status" value="1"/>
</dbReference>
<dbReference type="GO" id="GO:0016235">
    <property type="term" value="C:aggresome"/>
    <property type="evidence" value="ECO:0007669"/>
    <property type="project" value="TreeGrafter"/>
</dbReference>
<dbReference type="GO" id="GO:0031625">
    <property type="term" value="F:ubiquitin protein ligase binding"/>
    <property type="evidence" value="ECO:0007669"/>
    <property type="project" value="TreeGrafter"/>
</dbReference>
<dbReference type="InterPro" id="IPR008974">
    <property type="entry name" value="TRAF-like"/>
</dbReference>